<feature type="compositionally biased region" description="Low complexity" evidence="19">
    <location>
        <begin position="294"/>
        <end position="308"/>
    </location>
</feature>
<evidence type="ECO:0000256" key="6">
    <source>
        <dbReference type="ARBA" id="ARBA00022490"/>
    </source>
</evidence>
<evidence type="ECO:0000256" key="8">
    <source>
        <dbReference type="ARBA" id="ARBA00022701"/>
    </source>
</evidence>
<dbReference type="InterPro" id="IPR013960">
    <property type="entry name" value="DASH_Duo1"/>
</dbReference>
<reference evidence="20 21" key="1">
    <citation type="journal article" date="2019" name="Nat. Ecol. Evol.">
        <title>Megaphylogeny resolves global patterns of mushroom evolution.</title>
        <authorList>
            <person name="Varga T."/>
            <person name="Krizsan K."/>
            <person name="Foldi C."/>
            <person name="Dima B."/>
            <person name="Sanchez-Garcia M."/>
            <person name="Sanchez-Ramirez S."/>
            <person name="Szollosi G.J."/>
            <person name="Szarkandi J.G."/>
            <person name="Papp V."/>
            <person name="Albert L."/>
            <person name="Andreopoulos W."/>
            <person name="Angelini C."/>
            <person name="Antonin V."/>
            <person name="Barry K.W."/>
            <person name="Bougher N.L."/>
            <person name="Buchanan P."/>
            <person name="Buyck B."/>
            <person name="Bense V."/>
            <person name="Catcheside P."/>
            <person name="Chovatia M."/>
            <person name="Cooper J."/>
            <person name="Damon W."/>
            <person name="Desjardin D."/>
            <person name="Finy P."/>
            <person name="Geml J."/>
            <person name="Haridas S."/>
            <person name="Hughes K."/>
            <person name="Justo A."/>
            <person name="Karasinski D."/>
            <person name="Kautmanova I."/>
            <person name="Kiss B."/>
            <person name="Kocsube S."/>
            <person name="Kotiranta H."/>
            <person name="LaButti K.M."/>
            <person name="Lechner B.E."/>
            <person name="Liimatainen K."/>
            <person name="Lipzen A."/>
            <person name="Lukacs Z."/>
            <person name="Mihaltcheva S."/>
            <person name="Morgado L.N."/>
            <person name="Niskanen T."/>
            <person name="Noordeloos M.E."/>
            <person name="Ohm R.A."/>
            <person name="Ortiz-Santana B."/>
            <person name="Ovrebo C."/>
            <person name="Racz N."/>
            <person name="Riley R."/>
            <person name="Savchenko A."/>
            <person name="Shiryaev A."/>
            <person name="Soop K."/>
            <person name="Spirin V."/>
            <person name="Szebenyi C."/>
            <person name="Tomsovsky M."/>
            <person name="Tulloss R.E."/>
            <person name="Uehling J."/>
            <person name="Grigoriev I.V."/>
            <person name="Vagvolgyi C."/>
            <person name="Papp T."/>
            <person name="Martin F.M."/>
            <person name="Miettinen O."/>
            <person name="Hibbett D.S."/>
            <person name="Nagy L.G."/>
        </authorList>
    </citation>
    <scope>NUCLEOTIDE SEQUENCE [LARGE SCALE GENOMIC DNA]</scope>
    <source>
        <strain evidence="20 21">FP101781</strain>
    </source>
</reference>
<proteinExistence type="inferred from homology"/>
<evidence type="ECO:0000256" key="14">
    <source>
        <dbReference type="ARBA" id="ARBA00023242"/>
    </source>
</evidence>
<dbReference type="STRING" id="71717.A0A4Y7TUT3"/>
<evidence type="ECO:0000313" key="20">
    <source>
        <dbReference type="EMBL" id="TEB37638.1"/>
    </source>
</evidence>
<evidence type="ECO:0000256" key="16">
    <source>
        <dbReference type="ARBA" id="ARBA00023328"/>
    </source>
</evidence>
<dbReference type="OrthoDB" id="5599235at2759"/>
<keyword evidence="5" id="KW-0158">Chromosome</keyword>
<accession>A0A4Y7TUT3</accession>
<keyword evidence="6" id="KW-0963">Cytoplasm</keyword>
<feature type="region of interest" description="Disordered" evidence="19">
    <location>
        <begin position="228"/>
        <end position="336"/>
    </location>
</feature>
<evidence type="ECO:0000256" key="12">
    <source>
        <dbReference type="ARBA" id="ARBA00023054"/>
    </source>
</evidence>
<keyword evidence="10" id="KW-0159">Chromosome partition</keyword>
<dbReference type="GO" id="GO:0072686">
    <property type="term" value="C:mitotic spindle"/>
    <property type="evidence" value="ECO:0007669"/>
    <property type="project" value="InterPro"/>
</dbReference>
<feature type="compositionally biased region" description="Basic and acidic residues" evidence="19">
    <location>
        <begin position="228"/>
        <end position="270"/>
    </location>
</feature>
<feature type="region of interest" description="Disordered" evidence="19">
    <location>
        <begin position="54"/>
        <end position="136"/>
    </location>
</feature>
<comment type="similarity">
    <text evidence="4">Belongs to the DASH complex DUO1 family.</text>
</comment>
<dbReference type="Proteomes" id="UP000298030">
    <property type="component" value="Unassembled WGS sequence"/>
</dbReference>
<keyword evidence="9" id="KW-0498">Mitosis</keyword>
<feature type="compositionally biased region" description="Polar residues" evidence="19">
    <location>
        <begin position="323"/>
        <end position="336"/>
    </location>
</feature>
<keyword evidence="11" id="KW-0995">Kinetochore</keyword>
<gene>
    <name evidence="20" type="ORF">FA13DRAFT_1752359</name>
</gene>
<dbReference type="GO" id="GO:0051301">
    <property type="term" value="P:cell division"/>
    <property type="evidence" value="ECO:0007669"/>
    <property type="project" value="UniProtKB-KW"/>
</dbReference>
<dbReference type="PANTHER" id="PTHR28216">
    <property type="entry name" value="DASH COMPLEX SUBUNIT DUO1"/>
    <property type="match status" value="1"/>
</dbReference>
<keyword evidence="8" id="KW-0493">Microtubule</keyword>
<keyword evidence="16" id="KW-0137">Centromere</keyword>
<evidence type="ECO:0000313" key="21">
    <source>
        <dbReference type="Proteomes" id="UP000298030"/>
    </source>
</evidence>
<dbReference type="GO" id="GO:0005874">
    <property type="term" value="C:microtubule"/>
    <property type="evidence" value="ECO:0007669"/>
    <property type="project" value="UniProtKB-KW"/>
</dbReference>
<dbReference type="GO" id="GO:0042729">
    <property type="term" value="C:DASH complex"/>
    <property type="evidence" value="ECO:0007669"/>
    <property type="project" value="InterPro"/>
</dbReference>
<keyword evidence="14" id="KW-0539">Nucleus</keyword>
<evidence type="ECO:0000256" key="3">
    <source>
        <dbReference type="ARBA" id="ARBA00004629"/>
    </source>
</evidence>
<keyword evidence="21" id="KW-1185">Reference proteome</keyword>
<comment type="caution">
    <text evidence="20">The sequence shown here is derived from an EMBL/GenBank/DDBJ whole genome shotgun (WGS) entry which is preliminary data.</text>
</comment>
<evidence type="ECO:0000256" key="2">
    <source>
        <dbReference type="ARBA" id="ARBA00004186"/>
    </source>
</evidence>
<evidence type="ECO:0000256" key="1">
    <source>
        <dbReference type="ARBA" id="ARBA00004123"/>
    </source>
</evidence>
<evidence type="ECO:0000256" key="19">
    <source>
        <dbReference type="SAM" id="MobiDB-lite"/>
    </source>
</evidence>
<dbReference type="EMBL" id="QPFP01000004">
    <property type="protein sequence ID" value="TEB37638.1"/>
    <property type="molecule type" value="Genomic_DNA"/>
</dbReference>
<keyword evidence="12" id="KW-0175">Coiled coil</keyword>
<keyword evidence="15" id="KW-0131">Cell cycle</keyword>
<evidence type="ECO:0000256" key="17">
    <source>
        <dbReference type="ARBA" id="ARBA00044152"/>
    </source>
</evidence>
<evidence type="ECO:0000256" key="10">
    <source>
        <dbReference type="ARBA" id="ARBA00022829"/>
    </source>
</evidence>
<evidence type="ECO:0000256" key="9">
    <source>
        <dbReference type="ARBA" id="ARBA00022776"/>
    </source>
</evidence>
<evidence type="ECO:0000256" key="5">
    <source>
        <dbReference type="ARBA" id="ARBA00022454"/>
    </source>
</evidence>
<dbReference type="AlphaFoldDB" id="A0A4Y7TUT3"/>
<evidence type="ECO:0000256" key="7">
    <source>
        <dbReference type="ARBA" id="ARBA00022618"/>
    </source>
</evidence>
<protein>
    <recommendedName>
        <fullName evidence="17">DASH complex subunit DUO1</fullName>
    </recommendedName>
    <alternativeName>
        <fullName evidence="18">Outer kinetochore protein DUO1</fullName>
    </alternativeName>
</protein>
<evidence type="ECO:0000256" key="4">
    <source>
        <dbReference type="ARBA" id="ARBA00005366"/>
    </source>
</evidence>
<feature type="compositionally biased region" description="Basic and acidic residues" evidence="19">
    <location>
        <begin position="125"/>
        <end position="136"/>
    </location>
</feature>
<dbReference type="PANTHER" id="PTHR28216:SF1">
    <property type="entry name" value="DASH COMPLEX SUBUNIT DUO1"/>
    <property type="match status" value="1"/>
</dbReference>
<dbReference type="GO" id="GO:0000278">
    <property type="term" value="P:mitotic cell cycle"/>
    <property type="evidence" value="ECO:0007669"/>
    <property type="project" value="InterPro"/>
</dbReference>
<evidence type="ECO:0000256" key="11">
    <source>
        <dbReference type="ARBA" id="ARBA00022838"/>
    </source>
</evidence>
<keyword evidence="13" id="KW-0206">Cytoskeleton</keyword>
<dbReference type="GO" id="GO:0007059">
    <property type="term" value="P:chromosome segregation"/>
    <property type="evidence" value="ECO:0007669"/>
    <property type="project" value="UniProtKB-KW"/>
</dbReference>
<feature type="compositionally biased region" description="Basic and acidic residues" evidence="19">
    <location>
        <begin position="99"/>
        <end position="113"/>
    </location>
</feature>
<name>A0A4Y7TUT3_COPMI</name>
<comment type="subcellular location">
    <subcellularLocation>
        <location evidence="3">Chromosome</location>
        <location evidence="3">Centromere</location>
        <location evidence="3">Kinetochore</location>
    </subcellularLocation>
    <subcellularLocation>
        <location evidence="2">Cytoplasm</location>
        <location evidence="2">Cytoskeleton</location>
        <location evidence="2">Spindle</location>
    </subcellularLocation>
    <subcellularLocation>
        <location evidence="1">Nucleus</location>
    </subcellularLocation>
</comment>
<organism evidence="20 21">
    <name type="scientific">Coprinellus micaceus</name>
    <name type="common">Glistening ink-cap mushroom</name>
    <name type="synonym">Coprinus micaceus</name>
    <dbReference type="NCBI Taxonomy" id="71717"/>
    <lineage>
        <taxon>Eukaryota</taxon>
        <taxon>Fungi</taxon>
        <taxon>Dikarya</taxon>
        <taxon>Basidiomycota</taxon>
        <taxon>Agaricomycotina</taxon>
        <taxon>Agaricomycetes</taxon>
        <taxon>Agaricomycetidae</taxon>
        <taxon>Agaricales</taxon>
        <taxon>Agaricineae</taxon>
        <taxon>Psathyrellaceae</taxon>
        <taxon>Coprinellus</taxon>
    </lineage>
</organism>
<dbReference type="Pfam" id="PF08651">
    <property type="entry name" value="DASH_Duo1"/>
    <property type="match status" value="1"/>
</dbReference>
<evidence type="ECO:0000256" key="15">
    <source>
        <dbReference type="ARBA" id="ARBA00023306"/>
    </source>
</evidence>
<evidence type="ECO:0000256" key="13">
    <source>
        <dbReference type="ARBA" id="ARBA00023212"/>
    </source>
</evidence>
<keyword evidence="7" id="KW-0132">Cell division</keyword>
<sequence length="336" mass="37621">MDSYNSSANFSLGADDSQLLDVMEVLPSDSSTSRPDDLSLADLSLDQTVRLGLPAPFSLLSRPQEAPSRQREEQQQQEQRQKGKATASSKLIDPENDPDATRRWEGGGDEAQRPPRSRRRGRRGGLSEEARRRTEKIREDKLQSDIFILKKLNAAFEQFNGALDEAGAANHRVAEQLVETDMLLNKYVRILSKSEDFARLVFDEEWHGAEADEEELRLGQLAAEHREREAARERELAEQRERERREKAERDRAAREEKDRVEQAKKDRLASRGGVRGVRGTRASMRGMRGSALSSRPESSTSTRSRPSVAPGSTGIPVKRGTTVGTSSRGASTRRV</sequence>
<evidence type="ECO:0000256" key="18">
    <source>
        <dbReference type="ARBA" id="ARBA00044358"/>
    </source>
</evidence>